<keyword evidence="5" id="KW-1185">Reference proteome</keyword>
<dbReference type="PANTHER" id="PTHR12741:SF7">
    <property type="entry name" value="CALLOSE SYNTHASE 12"/>
    <property type="match status" value="1"/>
</dbReference>
<organism evidence="4 5">
    <name type="scientific">Salix udensis</name>
    <dbReference type="NCBI Taxonomy" id="889485"/>
    <lineage>
        <taxon>Eukaryota</taxon>
        <taxon>Viridiplantae</taxon>
        <taxon>Streptophyta</taxon>
        <taxon>Embryophyta</taxon>
        <taxon>Tracheophyta</taxon>
        <taxon>Spermatophyta</taxon>
        <taxon>Magnoliopsida</taxon>
        <taxon>eudicotyledons</taxon>
        <taxon>Gunneridae</taxon>
        <taxon>Pentapetalae</taxon>
        <taxon>rosids</taxon>
        <taxon>fabids</taxon>
        <taxon>Malpighiales</taxon>
        <taxon>Salicaceae</taxon>
        <taxon>Saliceae</taxon>
        <taxon>Salix</taxon>
    </lineage>
</organism>
<accession>A0AAD6L1A8</accession>
<reference evidence="4 5" key="1">
    <citation type="journal article" date="2023" name="Int. J. Mol. Sci.">
        <title>De Novo Assembly and Annotation of 11 Diverse Shrub Willow (Salix) Genomes Reveals Novel Gene Organization in Sex-Linked Regions.</title>
        <authorList>
            <person name="Hyden B."/>
            <person name="Feng K."/>
            <person name="Yates T.B."/>
            <person name="Jawdy S."/>
            <person name="Cereghino C."/>
            <person name="Smart L.B."/>
            <person name="Muchero W."/>
        </authorList>
    </citation>
    <scope>NUCLEOTIDE SEQUENCE [LARGE SCALE GENOMIC DNA]</scope>
    <source>
        <tissue evidence="4">Shoot tip</tissue>
    </source>
</reference>
<feature type="transmembrane region" description="Helical" evidence="2">
    <location>
        <begin position="240"/>
        <end position="262"/>
    </location>
</feature>
<evidence type="ECO:0000256" key="1">
    <source>
        <dbReference type="SAM" id="MobiDB-lite"/>
    </source>
</evidence>
<proteinExistence type="predicted"/>
<comment type="caution">
    <text evidence="4">The sequence shown here is derived from an EMBL/GenBank/DDBJ whole genome shotgun (WGS) entry which is preliminary data.</text>
</comment>
<evidence type="ECO:0000256" key="2">
    <source>
        <dbReference type="SAM" id="Phobius"/>
    </source>
</evidence>
<evidence type="ECO:0000259" key="3">
    <source>
        <dbReference type="Pfam" id="PF02364"/>
    </source>
</evidence>
<name>A0AAD6L1A8_9ROSI</name>
<feature type="transmembrane region" description="Helical" evidence="2">
    <location>
        <begin position="487"/>
        <end position="508"/>
    </location>
</feature>
<dbReference type="GO" id="GO:0000148">
    <property type="term" value="C:1,3-beta-D-glucan synthase complex"/>
    <property type="evidence" value="ECO:0007669"/>
    <property type="project" value="InterPro"/>
</dbReference>
<keyword evidence="2" id="KW-0472">Membrane</keyword>
<evidence type="ECO:0000313" key="5">
    <source>
        <dbReference type="Proteomes" id="UP001162972"/>
    </source>
</evidence>
<dbReference type="AlphaFoldDB" id="A0AAD6L1A8"/>
<dbReference type="Proteomes" id="UP001162972">
    <property type="component" value="Chromosome 13"/>
</dbReference>
<dbReference type="EMBL" id="JAPFFJ010000002">
    <property type="protein sequence ID" value="KAJ6433448.1"/>
    <property type="molecule type" value="Genomic_DNA"/>
</dbReference>
<sequence>MDIKEGSRELGSMRRDNGLGSFDSESSLSKSLSRNSSSVNSLFKGHEYGTALMKFTPFEVAYVDEVNTGRDEKEYYSVLVKYDQQLDKEVEIYRTIDMNQDNYFEEALKMRNLLEEYRRYYGARKPTILGRVLANPLKIRMHYGHPDVFDRFWFMTRGGISKASRVINISEDIFAGFNCTLRGGNITHHEYIQVGKGRDVGLNQISMFEAKVASGNGEQILSRDVYRLGHRLDFFRMLSFFYTTVGFFLNTMMVILTVYAFLWGRLYLALSGVEGSALANKSGNNKALGAILNQQFIIQLGLFTALPMIVENSLEHGFLEAIWDFLTMQLQLSSVFYTFSMGTRTHFFGRTILHGGAKYRATGRGFVVQHKSFAENYRLYARSHFVKAIELGLILVVYAAYSPVAKDTFVYIAMTISSWFLVVSWIMAPFVFNPSGFDWLKTVYDFDDFMDWIWYQGGVFAKSEQSWERWWYEEQDHLRTTGLWGKLLDIILDLRFFFFQYGIVFQLGYARNKYAAKEHIYYRMVQFLIIVLGILVIIALLQFTSFKFTDVFTSLLAFIPTGWGILLIAQVVRPFLPSILWEAVISVARLYDIMFGVIVMVPVAFLSWMPGFQSMQTRILFNEAFSRGLRIFQLVTGKKS</sequence>
<feature type="transmembrane region" description="Helical" evidence="2">
    <location>
        <begin position="588"/>
        <end position="608"/>
    </location>
</feature>
<feature type="region of interest" description="Disordered" evidence="1">
    <location>
        <begin position="1"/>
        <end position="39"/>
    </location>
</feature>
<feature type="transmembrane region" description="Helical" evidence="2">
    <location>
        <begin position="520"/>
        <end position="543"/>
    </location>
</feature>
<gene>
    <name evidence="4" type="ORF">OIU84_017188</name>
</gene>
<dbReference type="InterPro" id="IPR003440">
    <property type="entry name" value="Glyco_trans_48_dom"/>
</dbReference>
<dbReference type="GO" id="GO:0003843">
    <property type="term" value="F:1,3-beta-D-glucan synthase activity"/>
    <property type="evidence" value="ECO:0007669"/>
    <property type="project" value="InterPro"/>
</dbReference>
<evidence type="ECO:0000313" key="4">
    <source>
        <dbReference type="EMBL" id="KAJ6433448.1"/>
    </source>
</evidence>
<feature type="domain" description="Glycosyl transferase 48" evidence="3">
    <location>
        <begin position="127"/>
        <end position="488"/>
    </location>
</feature>
<protein>
    <recommendedName>
        <fullName evidence="3">Glycosyl transferase 48 domain-containing protein</fullName>
    </recommendedName>
</protein>
<dbReference type="Pfam" id="PF02364">
    <property type="entry name" value="Glucan_synthase"/>
    <property type="match status" value="1"/>
</dbReference>
<feature type="compositionally biased region" description="Basic and acidic residues" evidence="1">
    <location>
        <begin position="1"/>
        <end position="17"/>
    </location>
</feature>
<feature type="transmembrane region" description="Helical" evidence="2">
    <location>
        <begin position="555"/>
        <end position="576"/>
    </location>
</feature>
<keyword evidence="2" id="KW-0812">Transmembrane</keyword>
<dbReference type="GO" id="GO:0005886">
    <property type="term" value="C:plasma membrane"/>
    <property type="evidence" value="ECO:0007669"/>
    <property type="project" value="TreeGrafter"/>
</dbReference>
<keyword evidence="2" id="KW-1133">Transmembrane helix</keyword>
<dbReference type="GO" id="GO:0006075">
    <property type="term" value="P:(1-&gt;3)-beta-D-glucan biosynthetic process"/>
    <property type="evidence" value="ECO:0007669"/>
    <property type="project" value="InterPro"/>
</dbReference>
<feature type="transmembrane region" description="Helical" evidence="2">
    <location>
        <begin position="385"/>
        <end position="404"/>
    </location>
</feature>
<feature type="transmembrane region" description="Helical" evidence="2">
    <location>
        <begin position="410"/>
        <end position="432"/>
    </location>
</feature>
<feature type="compositionally biased region" description="Low complexity" evidence="1">
    <location>
        <begin position="19"/>
        <end position="39"/>
    </location>
</feature>
<dbReference type="PANTHER" id="PTHR12741">
    <property type="entry name" value="LYST-INTERACTING PROTEIN LIP5 DOPAMINE RESPONSIVE PROTEIN DRG-1"/>
    <property type="match status" value="1"/>
</dbReference>